<dbReference type="InterPro" id="IPR039742">
    <property type="entry name" value="Shq1"/>
</dbReference>
<feature type="domain" description="CS" evidence="2">
    <location>
        <begin position="1"/>
        <end position="90"/>
    </location>
</feature>
<gene>
    <name evidence="4" type="ORF">STCU_06486</name>
    <name evidence="3" type="ORF">STCU_08313</name>
</gene>
<accession>S9TZU8</accession>
<evidence type="ECO:0000313" key="3">
    <source>
        <dbReference type="EMBL" id="EPY22173.1"/>
    </source>
</evidence>
<name>S9TZU8_9TRYP</name>
<evidence type="ECO:0000256" key="1">
    <source>
        <dbReference type="ARBA" id="ARBA00005607"/>
    </source>
</evidence>
<dbReference type="Pfam" id="PF04925">
    <property type="entry name" value="SHQ1"/>
    <property type="match status" value="1"/>
</dbReference>
<evidence type="ECO:0000259" key="2">
    <source>
        <dbReference type="PROSITE" id="PS51203"/>
    </source>
</evidence>
<dbReference type="InterPro" id="IPR007009">
    <property type="entry name" value="Shq1_C"/>
</dbReference>
<dbReference type="GO" id="GO:0000493">
    <property type="term" value="P:box H/ACA snoRNP assembly"/>
    <property type="evidence" value="ECO:0007669"/>
    <property type="project" value="InterPro"/>
</dbReference>
<dbReference type="GO" id="GO:0005737">
    <property type="term" value="C:cytoplasm"/>
    <property type="evidence" value="ECO:0007669"/>
    <property type="project" value="TreeGrafter"/>
</dbReference>
<dbReference type="InterPro" id="IPR007052">
    <property type="entry name" value="CS_dom"/>
</dbReference>
<dbReference type="Gene3D" id="2.60.40.790">
    <property type="match status" value="1"/>
</dbReference>
<dbReference type="OrthoDB" id="73639at2759"/>
<dbReference type="GO" id="GO:0051082">
    <property type="term" value="F:unfolded protein binding"/>
    <property type="evidence" value="ECO:0007669"/>
    <property type="project" value="TreeGrafter"/>
</dbReference>
<evidence type="ECO:0000313" key="4">
    <source>
        <dbReference type="EMBL" id="EPY25766.1"/>
    </source>
</evidence>
<reference evidence="3" key="2">
    <citation type="submission" date="2013-03" db="EMBL/GenBank/DDBJ databases">
        <authorList>
            <person name="Motta M.C.M."/>
            <person name="Martins A.C.A."/>
            <person name="Preta C.M.C.C."/>
            <person name="Silva R."/>
            <person name="de Souza S.S."/>
            <person name="Klein C.C."/>
            <person name="de Almeida L.G.P."/>
            <person name="Cunha O.L."/>
            <person name="Colabardini A.C."/>
            <person name="Lima B.A."/>
            <person name="Machado C.R."/>
            <person name="Soares C.M.A."/>
            <person name="de Menezes C.B.A."/>
            <person name="Bartolomeu D.C."/>
            <person name="Grisard E.C."/>
            <person name="Fantinatti-Garboggini F."/>
            <person name="Rodrigues-Luiz G.F."/>
            <person name="Wagner G."/>
            <person name="Goldman G.H."/>
            <person name="Fietto J.L.R."/>
            <person name="Ciapina L.P."/>
            <person name="Brocchi M."/>
            <person name="Elias M.C."/>
            <person name="Goldman M.H.S."/>
            <person name="Sagot M.-F."/>
            <person name="Pereira M."/>
            <person name="Stoco P.H."/>
            <person name="Teixeira S.M.R."/>
            <person name="de Mendonca-Neto R.P."/>
            <person name="Maciel T.E.F."/>
            <person name="Mendes T.A.O."/>
            <person name="Urmenyi T.P."/>
            <person name="Teixeira M.M.G."/>
            <person name="de Camargo E.F.P."/>
            <person name="de Sousa W."/>
            <person name="Schenkman S."/>
            <person name="de Vasconcelos A.T.R."/>
        </authorList>
    </citation>
    <scope>NUCLEOTIDE SEQUENCE</scope>
</reference>
<dbReference type="Pfam" id="PF21413">
    <property type="entry name" value="SHQ1-like_CS"/>
    <property type="match status" value="1"/>
</dbReference>
<comment type="similarity">
    <text evidence="1">Belongs to the SHQ1 family.</text>
</comment>
<dbReference type="AlphaFoldDB" id="S9TZU8"/>
<dbReference type="Proteomes" id="UP000015354">
    <property type="component" value="Unassembled WGS sequence"/>
</dbReference>
<dbReference type="GO" id="GO:0005654">
    <property type="term" value="C:nucleoplasm"/>
    <property type="evidence" value="ECO:0007669"/>
    <property type="project" value="TreeGrafter"/>
</dbReference>
<dbReference type="EMBL" id="ATMH01008313">
    <property type="protein sequence ID" value="EPY22173.1"/>
    <property type="molecule type" value="Genomic_DNA"/>
</dbReference>
<dbReference type="InterPro" id="IPR048696">
    <property type="entry name" value="SHQ1-like_CS"/>
</dbReference>
<proteinExistence type="inferred from homology"/>
<protein>
    <submittedName>
        <fullName evidence="3">Protein SHQ1</fullName>
    </submittedName>
</protein>
<dbReference type="InterPro" id="IPR008978">
    <property type="entry name" value="HSP20-like_chaperone"/>
</dbReference>
<evidence type="ECO:0000313" key="5">
    <source>
        <dbReference type="Proteomes" id="UP000015354"/>
    </source>
</evidence>
<keyword evidence="5" id="KW-1185">Reference proteome</keyword>
<dbReference type="PANTHER" id="PTHR12967">
    <property type="entry name" value="PROTEIN SHQ1 HOMOLOG"/>
    <property type="match status" value="1"/>
</dbReference>
<organism evidence="3 5">
    <name type="scientific">Strigomonas culicis</name>
    <dbReference type="NCBI Taxonomy" id="28005"/>
    <lineage>
        <taxon>Eukaryota</taxon>
        <taxon>Discoba</taxon>
        <taxon>Euglenozoa</taxon>
        <taxon>Kinetoplastea</taxon>
        <taxon>Metakinetoplastina</taxon>
        <taxon>Trypanosomatida</taxon>
        <taxon>Trypanosomatidae</taxon>
        <taxon>Strigomonadinae</taxon>
        <taxon>Strigomonas</taxon>
    </lineage>
</organism>
<dbReference type="PROSITE" id="PS51203">
    <property type="entry name" value="CS"/>
    <property type="match status" value="1"/>
</dbReference>
<sequence>MLTPSFSCTQDETFVIVAIVLSTICKVMEAAFDIQDNQFTFHCHPYYLRLRFNQLLEEGRGERATYDLESNTLSVYLPKAVPGETFTELDNNGYLIATEKQRRVLLQLVGATPDTADAALGEEAEEAEEEEFVQQLPEDRRDLRAPAAEGEGYGFARSFHGVFARLDADMVGEVVRLPDPEGSTAAARRALRLQEENADFDEEAVLVSFEDEDGAVAELLRYVPAHMQDLRRALESQGVLYATAAPAAAHTSDAYEEEGTPLLGGGAPTPMEVWRGNIADFKRPLITELPSEEGAVRVPPPVAAPSAAAAPTRPTRLAIPRQCPTVTFTKEEHFVLERLQCPRLLFPPAPAEVLALTVDMLLAEAYDDLFTQGCGCCESVWTLCALSPALSYLDPADTIYDAARFFARRVLLYPLHRHYALVQRAWAMVGARLLLGRSYVVRALLRVREVLAHSEHRMALATVFLDPLIAYWMNVGDSAGLLLQGALELHEHVARTAPVTVEVAQKGKALLVQPQRQVLQPLTLEHLGLPLDMS</sequence>
<dbReference type="EMBL" id="ATMH01006486">
    <property type="protein sequence ID" value="EPY25766.1"/>
    <property type="molecule type" value="Genomic_DNA"/>
</dbReference>
<comment type="caution">
    <text evidence="3">The sequence shown here is derived from an EMBL/GenBank/DDBJ whole genome shotgun (WGS) entry which is preliminary data.</text>
</comment>
<reference evidence="3 5" key="1">
    <citation type="journal article" date="2013" name="PLoS ONE">
        <title>Predicting the Proteins of Angomonas deanei, Strigomonas culicis and Their Respective Endosymbionts Reveals New Aspects of the Trypanosomatidae Family.</title>
        <authorList>
            <person name="Motta M.C."/>
            <person name="Martins A.C."/>
            <person name="de Souza S.S."/>
            <person name="Catta-Preta C.M."/>
            <person name="Silva R."/>
            <person name="Klein C.C."/>
            <person name="de Almeida L.G."/>
            <person name="de Lima Cunha O."/>
            <person name="Ciapina L.P."/>
            <person name="Brocchi M."/>
            <person name="Colabardini A.C."/>
            <person name="de Araujo Lima B."/>
            <person name="Machado C.R."/>
            <person name="de Almeida Soares C.M."/>
            <person name="Probst C.M."/>
            <person name="de Menezes C.B."/>
            <person name="Thompson C.E."/>
            <person name="Bartholomeu D.C."/>
            <person name="Gradia D.F."/>
            <person name="Pavoni D.P."/>
            <person name="Grisard E.C."/>
            <person name="Fantinatti-Garboggini F."/>
            <person name="Marchini F.K."/>
            <person name="Rodrigues-Luiz G.F."/>
            <person name="Wagner G."/>
            <person name="Goldman G.H."/>
            <person name="Fietto J.L."/>
            <person name="Elias M.C."/>
            <person name="Goldman M.H."/>
            <person name="Sagot M.F."/>
            <person name="Pereira M."/>
            <person name="Stoco P.H."/>
            <person name="de Mendonca-Neto R.P."/>
            <person name="Teixeira S.M."/>
            <person name="Maciel T.E."/>
            <person name="de Oliveira Mendes T.A."/>
            <person name="Urmenyi T.P."/>
            <person name="de Souza W."/>
            <person name="Schenkman S."/>
            <person name="de Vasconcelos A.T."/>
        </authorList>
    </citation>
    <scope>NUCLEOTIDE SEQUENCE [LARGE SCALE GENOMIC DNA]</scope>
</reference>
<dbReference type="FunFam" id="2.60.40.790:FF:000080">
    <property type="entry name" value="Protein SHQ1 homolog"/>
    <property type="match status" value="1"/>
</dbReference>
<dbReference type="PANTHER" id="PTHR12967:SF0">
    <property type="entry name" value="PROTEIN SHQ1 HOMOLOG"/>
    <property type="match status" value="1"/>
</dbReference>